<dbReference type="PRINTS" id="PR00111">
    <property type="entry name" value="ABHYDROLASE"/>
</dbReference>
<dbReference type="InterPro" id="IPR029058">
    <property type="entry name" value="AB_hydrolase_fold"/>
</dbReference>
<reference evidence="2 3" key="1">
    <citation type="submission" date="2017-05" db="EMBL/GenBank/DDBJ databases">
        <title>De novo genome assembly of Deniococcus indicus strain DR1.</title>
        <authorList>
            <person name="Chauhan D."/>
            <person name="Yennamalli R.M."/>
            <person name="Priyadarshini R."/>
        </authorList>
    </citation>
    <scope>NUCLEOTIDE SEQUENCE [LARGE SCALE GENOMIC DNA]</scope>
    <source>
        <strain evidence="2 3">DR1</strain>
    </source>
</reference>
<dbReference type="Proteomes" id="UP000197208">
    <property type="component" value="Unassembled WGS sequence"/>
</dbReference>
<dbReference type="Pfam" id="PF12697">
    <property type="entry name" value="Abhydrolase_6"/>
    <property type="match status" value="1"/>
</dbReference>
<dbReference type="RefSeq" id="WP_088248893.1">
    <property type="nucleotide sequence ID" value="NZ_NHMK01000016.1"/>
</dbReference>
<dbReference type="OrthoDB" id="1643507at2"/>
<evidence type="ECO:0000313" key="2">
    <source>
        <dbReference type="EMBL" id="OWL95497.1"/>
    </source>
</evidence>
<name>A0A246BJK7_9DEIO</name>
<proteinExistence type="predicted"/>
<dbReference type="SUPFAM" id="SSF53474">
    <property type="entry name" value="alpha/beta-Hydrolases"/>
    <property type="match status" value="1"/>
</dbReference>
<feature type="domain" description="AB hydrolase-1" evidence="1">
    <location>
        <begin position="15"/>
        <end position="234"/>
    </location>
</feature>
<dbReference type="Gene3D" id="3.40.50.1820">
    <property type="entry name" value="alpha/beta hydrolase"/>
    <property type="match status" value="1"/>
</dbReference>
<evidence type="ECO:0000259" key="1">
    <source>
        <dbReference type="Pfam" id="PF12697"/>
    </source>
</evidence>
<evidence type="ECO:0000313" key="3">
    <source>
        <dbReference type="Proteomes" id="UP000197208"/>
    </source>
</evidence>
<dbReference type="PANTHER" id="PTHR43798">
    <property type="entry name" value="MONOACYLGLYCEROL LIPASE"/>
    <property type="match status" value="1"/>
</dbReference>
<comment type="caution">
    <text evidence="2">The sequence shown here is derived from an EMBL/GenBank/DDBJ whole genome shotgun (WGS) entry which is preliminary data.</text>
</comment>
<protein>
    <recommendedName>
        <fullName evidence="1">AB hydrolase-1 domain-containing protein</fullName>
    </recommendedName>
</protein>
<dbReference type="InterPro" id="IPR000073">
    <property type="entry name" value="AB_hydrolase_1"/>
</dbReference>
<dbReference type="AlphaFoldDB" id="A0A246BJK7"/>
<dbReference type="InterPro" id="IPR050266">
    <property type="entry name" value="AB_hydrolase_sf"/>
</dbReference>
<gene>
    <name evidence="2" type="ORF">CBQ26_12110</name>
</gene>
<keyword evidence="3" id="KW-1185">Reference proteome</keyword>
<accession>A0A246BJK7</accession>
<organism evidence="2 3">
    <name type="scientific">Deinococcus indicus</name>
    <dbReference type="NCBI Taxonomy" id="223556"/>
    <lineage>
        <taxon>Bacteria</taxon>
        <taxon>Thermotogati</taxon>
        <taxon>Deinococcota</taxon>
        <taxon>Deinococci</taxon>
        <taxon>Deinococcales</taxon>
        <taxon>Deinococcaceae</taxon>
        <taxon>Deinococcus</taxon>
    </lineage>
</organism>
<dbReference type="EMBL" id="NHMK01000016">
    <property type="protein sequence ID" value="OWL95497.1"/>
    <property type="molecule type" value="Genomic_DNA"/>
</dbReference>
<sequence length="262" mass="28698">MLFSVVVGAEHASPVLLLHGGGLSHRQWTPQLQGLPHLRLIAPDLPEHGRSREAGPFTLDGAARQVLAVLDQHAPGERVAVVGSSLGGAVALQLLRLAPERFTRLLVTGSAAGLSPLAGRLMLSSISVLRWFQEERLVRQALRQFHIPETYQDVVREDLRLALNSATQRHLTQALMALRLPMGMDVPVLALVGARETFLARRAAQVIAQSFPRGRFAVVPHVGHVWNLEVPELFGQTLNAWLQDGPLPWESRLDSGKQTRGL</sequence>